<dbReference type="EMBL" id="CP117880">
    <property type="protein sequence ID" value="WDF70776.1"/>
    <property type="molecule type" value="Genomic_DNA"/>
</dbReference>
<sequence length="226" mass="24704">MNRLFKMAALACVLTIGVSACSKDEPQVEPAYQARVMVSDGQTVDLTVASPSKGNTGTIKRTADVYALRNFRQFKLDANGEATSTAADNFYFDFKENDATTSAGPVVLPNSTRSANLKVNTESGYSLYYIDKAFEQVTATDNFTLATGGSLGLQSAYAPNVIGWLNYSGSPNHAVTPVPNRTLIVFKDGVAQFKFRVNSVYSNETPEKEVAPTNYFYDSIDYQEFK</sequence>
<evidence type="ECO:0000313" key="2">
    <source>
        <dbReference type="EMBL" id="WDF70776.1"/>
    </source>
</evidence>
<evidence type="ECO:0000313" key="3">
    <source>
        <dbReference type="Proteomes" id="UP001221558"/>
    </source>
</evidence>
<gene>
    <name evidence="2" type="ORF">PQ465_10450</name>
</gene>
<feature type="chain" id="PRO_5047155596" evidence="1">
    <location>
        <begin position="23"/>
        <end position="226"/>
    </location>
</feature>
<name>A0ABY7WME1_9SPHI</name>
<keyword evidence="1" id="KW-0732">Signal</keyword>
<dbReference type="PROSITE" id="PS51257">
    <property type="entry name" value="PROKAR_LIPOPROTEIN"/>
    <property type="match status" value="1"/>
</dbReference>
<keyword evidence="3" id="KW-1185">Reference proteome</keyword>
<dbReference type="Proteomes" id="UP001221558">
    <property type="component" value="Chromosome"/>
</dbReference>
<organism evidence="2 3">
    <name type="scientific">Sphingobacterium oryzagri</name>
    <dbReference type="NCBI Taxonomy" id="3025669"/>
    <lineage>
        <taxon>Bacteria</taxon>
        <taxon>Pseudomonadati</taxon>
        <taxon>Bacteroidota</taxon>
        <taxon>Sphingobacteriia</taxon>
        <taxon>Sphingobacteriales</taxon>
        <taxon>Sphingobacteriaceae</taxon>
        <taxon>Sphingobacterium</taxon>
    </lineage>
</organism>
<reference evidence="2 3" key="1">
    <citation type="submission" date="2023-02" db="EMBL/GenBank/DDBJ databases">
        <title>Genome sequence of Sphingobacterium sp. KACC 22765.</title>
        <authorList>
            <person name="Kim S."/>
            <person name="Heo J."/>
            <person name="Kwon S.-W."/>
        </authorList>
    </citation>
    <scope>NUCLEOTIDE SEQUENCE [LARGE SCALE GENOMIC DNA]</scope>
    <source>
        <strain evidence="2 3">KACC 22765</strain>
    </source>
</reference>
<evidence type="ECO:0000256" key="1">
    <source>
        <dbReference type="SAM" id="SignalP"/>
    </source>
</evidence>
<proteinExistence type="predicted"/>
<feature type="signal peptide" evidence="1">
    <location>
        <begin position="1"/>
        <end position="22"/>
    </location>
</feature>
<accession>A0ABY7WME1</accession>
<dbReference type="RefSeq" id="WP_274269480.1">
    <property type="nucleotide sequence ID" value="NZ_CP117880.1"/>
</dbReference>
<protein>
    <submittedName>
        <fullName evidence="2">Uncharacterized protein</fullName>
    </submittedName>
</protein>